<evidence type="ECO:0000313" key="2">
    <source>
        <dbReference type="EMBL" id="SDD93829.1"/>
    </source>
</evidence>
<organism evidence="2 3">
    <name type="scientific">Actinokineospora iranica</name>
    <dbReference type="NCBI Taxonomy" id="1271860"/>
    <lineage>
        <taxon>Bacteria</taxon>
        <taxon>Bacillati</taxon>
        <taxon>Actinomycetota</taxon>
        <taxon>Actinomycetes</taxon>
        <taxon>Pseudonocardiales</taxon>
        <taxon>Pseudonocardiaceae</taxon>
        <taxon>Actinokineospora</taxon>
    </lineage>
</organism>
<dbReference type="AlphaFoldDB" id="A0A1G6YTU8"/>
<dbReference type="SUPFAM" id="SSF54909">
    <property type="entry name" value="Dimeric alpha+beta barrel"/>
    <property type="match status" value="1"/>
</dbReference>
<keyword evidence="2" id="KW-0560">Oxidoreductase</keyword>
<keyword evidence="2" id="KW-0503">Monooxygenase</keyword>
<accession>A0A1G6YTU8</accession>
<dbReference type="InterPro" id="IPR011008">
    <property type="entry name" value="Dimeric_a/b-barrel"/>
</dbReference>
<name>A0A1G6YTU8_9PSEU</name>
<protein>
    <submittedName>
        <fullName evidence="2">Heme-degrading monooxygenase HmoA</fullName>
    </submittedName>
</protein>
<gene>
    <name evidence="2" type="ORF">SAMN05216174_12347</name>
</gene>
<dbReference type="InterPro" id="IPR007138">
    <property type="entry name" value="ABM_dom"/>
</dbReference>
<evidence type="ECO:0000259" key="1">
    <source>
        <dbReference type="Pfam" id="PF03992"/>
    </source>
</evidence>
<keyword evidence="3" id="KW-1185">Reference proteome</keyword>
<dbReference type="GO" id="GO:0004497">
    <property type="term" value="F:monooxygenase activity"/>
    <property type="evidence" value="ECO:0007669"/>
    <property type="project" value="UniProtKB-KW"/>
</dbReference>
<dbReference type="STRING" id="1271860.SAMN05216174_12347"/>
<dbReference type="PANTHER" id="PTHR37811">
    <property type="entry name" value="BLL5343 PROTEIN"/>
    <property type="match status" value="1"/>
</dbReference>
<dbReference type="RefSeq" id="WP_091457433.1">
    <property type="nucleotide sequence ID" value="NZ_FMZZ01000023.1"/>
</dbReference>
<dbReference type="Proteomes" id="UP000199501">
    <property type="component" value="Unassembled WGS sequence"/>
</dbReference>
<dbReference type="OrthoDB" id="9797060at2"/>
<dbReference type="InterPro" id="IPR052936">
    <property type="entry name" value="Jasmonate_Hydroxylase-like"/>
</dbReference>
<dbReference type="Gene3D" id="3.30.70.100">
    <property type="match status" value="1"/>
</dbReference>
<dbReference type="EMBL" id="FMZZ01000023">
    <property type="protein sequence ID" value="SDD93829.1"/>
    <property type="molecule type" value="Genomic_DNA"/>
</dbReference>
<feature type="domain" description="ABM" evidence="1">
    <location>
        <begin position="21"/>
        <end position="83"/>
    </location>
</feature>
<dbReference type="PANTHER" id="PTHR37811:SF2">
    <property type="entry name" value="ABM DOMAIN-CONTAINING PROTEIN"/>
    <property type="match status" value="1"/>
</dbReference>
<dbReference type="Pfam" id="PF03992">
    <property type="entry name" value="ABM"/>
    <property type="match status" value="1"/>
</dbReference>
<sequence>MDLAATPEPPYHAVIFTSLLGPDDDGYASAAAEMLARVQAAPGFLGVDGARGPDRVGITVAYFRDEAAIRGWRDDPHHAATRARGRAQWYDAFEVRVARVDRAYGFRRTQEAG</sequence>
<reference evidence="3" key="1">
    <citation type="submission" date="2016-10" db="EMBL/GenBank/DDBJ databases">
        <authorList>
            <person name="Varghese N."/>
            <person name="Submissions S."/>
        </authorList>
    </citation>
    <scope>NUCLEOTIDE SEQUENCE [LARGE SCALE GENOMIC DNA]</scope>
    <source>
        <strain evidence="3">IBRC-M 10403</strain>
    </source>
</reference>
<evidence type="ECO:0000313" key="3">
    <source>
        <dbReference type="Proteomes" id="UP000199501"/>
    </source>
</evidence>
<proteinExistence type="predicted"/>